<keyword evidence="3" id="KW-0479">Metal-binding</keyword>
<proteinExistence type="predicted"/>
<dbReference type="SUPFAM" id="SSF55811">
    <property type="entry name" value="Nudix"/>
    <property type="match status" value="1"/>
</dbReference>
<comment type="cofactor">
    <cofactor evidence="1">
        <name>Mn(2+)</name>
        <dbReference type="ChEBI" id="CHEBI:29035"/>
    </cofactor>
</comment>
<evidence type="ECO:0000256" key="6">
    <source>
        <dbReference type="ARBA" id="ARBA00023211"/>
    </source>
</evidence>
<feature type="domain" description="Nudix hydrolase" evidence="7">
    <location>
        <begin position="31"/>
        <end position="171"/>
    </location>
</feature>
<dbReference type="InterPro" id="IPR000086">
    <property type="entry name" value="NUDIX_hydrolase_dom"/>
</dbReference>
<name>A0A6J6LC32_9ZZZZ</name>
<dbReference type="InterPro" id="IPR045121">
    <property type="entry name" value="CoAse"/>
</dbReference>
<evidence type="ECO:0000256" key="1">
    <source>
        <dbReference type="ARBA" id="ARBA00001936"/>
    </source>
</evidence>
<evidence type="ECO:0000313" key="8">
    <source>
        <dbReference type="EMBL" id="CAB4643816.1"/>
    </source>
</evidence>
<evidence type="ECO:0000313" key="9">
    <source>
        <dbReference type="EMBL" id="CAB4658718.1"/>
    </source>
</evidence>
<dbReference type="InterPro" id="IPR015797">
    <property type="entry name" value="NUDIX_hydrolase-like_dom_sf"/>
</dbReference>
<dbReference type="Pfam" id="PF00293">
    <property type="entry name" value="NUDIX"/>
    <property type="match status" value="1"/>
</dbReference>
<protein>
    <submittedName>
        <fullName evidence="9">Unannotated protein</fullName>
    </submittedName>
</protein>
<keyword evidence="5" id="KW-0460">Magnesium</keyword>
<keyword evidence="6" id="KW-0464">Manganese</keyword>
<dbReference type="CDD" id="cd03426">
    <property type="entry name" value="NUDIX_CoAse_Nudt7"/>
    <property type="match status" value="1"/>
</dbReference>
<dbReference type="PROSITE" id="PS51462">
    <property type="entry name" value="NUDIX"/>
    <property type="match status" value="1"/>
</dbReference>
<dbReference type="AlphaFoldDB" id="A0A6J6LC32"/>
<organism evidence="9">
    <name type="scientific">freshwater metagenome</name>
    <dbReference type="NCBI Taxonomy" id="449393"/>
    <lineage>
        <taxon>unclassified sequences</taxon>
        <taxon>metagenomes</taxon>
        <taxon>ecological metagenomes</taxon>
    </lineage>
</organism>
<keyword evidence="4" id="KW-0378">Hydrolase</keyword>
<comment type="cofactor">
    <cofactor evidence="2">
        <name>Mg(2+)</name>
        <dbReference type="ChEBI" id="CHEBI:18420"/>
    </cofactor>
</comment>
<dbReference type="GO" id="GO:0046872">
    <property type="term" value="F:metal ion binding"/>
    <property type="evidence" value="ECO:0007669"/>
    <property type="project" value="UniProtKB-KW"/>
</dbReference>
<evidence type="ECO:0000256" key="3">
    <source>
        <dbReference type="ARBA" id="ARBA00022723"/>
    </source>
</evidence>
<dbReference type="EMBL" id="CAEZWD010000017">
    <property type="protein sequence ID" value="CAB4643816.1"/>
    <property type="molecule type" value="Genomic_DNA"/>
</dbReference>
<evidence type="ECO:0000256" key="5">
    <source>
        <dbReference type="ARBA" id="ARBA00022842"/>
    </source>
</evidence>
<evidence type="ECO:0000256" key="4">
    <source>
        <dbReference type="ARBA" id="ARBA00022801"/>
    </source>
</evidence>
<dbReference type="PANTHER" id="PTHR12992:SF11">
    <property type="entry name" value="MITOCHONDRIAL COENZYME A DIPHOSPHATASE NUDT8"/>
    <property type="match status" value="1"/>
</dbReference>
<sequence length="216" mass="23877">MSAPEWMNQLITRLPTLQPSDLSRHAVPEESTREAAVLVLFGPRENFGEVVIIERASHLKAHPGQPAFPGGRVEEGDSSLSQTALREAKEEIGLNPDSIEILGELPQLWIPPSNFKVTPVLGWWHSPHEITNIDANEVQAVHQIPLTDLINPSNRTRVRHINGSFGPGFNVEEMLIWGFTGGLISRLMDIAGWSIPWDESVVVELPAPAPNTEVTR</sequence>
<dbReference type="PANTHER" id="PTHR12992">
    <property type="entry name" value="NUDIX HYDROLASE"/>
    <property type="match status" value="1"/>
</dbReference>
<gene>
    <name evidence="8" type="ORF">UFOPK2171_00264</name>
    <name evidence="9" type="ORF">UFOPK2237_00938</name>
</gene>
<dbReference type="GO" id="GO:0010945">
    <property type="term" value="F:coenzyme A diphosphatase activity"/>
    <property type="evidence" value="ECO:0007669"/>
    <property type="project" value="InterPro"/>
</dbReference>
<dbReference type="EMBL" id="CAEZWI010000127">
    <property type="protein sequence ID" value="CAB4658718.1"/>
    <property type="molecule type" value="Genomic_DNA"/>
</dbReference>
<evidence type="ECO:0000256" key="2">
    <source>
        <dbReference type="ARBA" id="ARBA00001946"/>
    </source>
</evidence>
<evidence type="ECO:0000259" key="7">
    <source>
        <dbReference type="PROSITE" id="PS51462"/>
    </source>
</evidence>
<accession>A0A6J6LC32</accession>
<reference evidence="9" key="1">
    <citation type="submission" date="2020-05" db="EMBL/GenBank/DDBJ databases">
        <authorList>
            <person name="Chiriac C."/>
            <person name="Salcher M."/>
            <person name="Ghai R."/>
            <person name="Kavagutti S V."/>
        </authorList>
    </citation>
    <scope>NUCLEOTIDE SEQUENCE</scope>
</reference>
<dbReference type="Gene3D" id="3.90.79.10">
    <property type="entry name" value="Nucleoside Triphosphate Pyrophosphohydrolase"/>
    <property type="match status" value="1"/>
</dbReference>